<keyword evidence="5" id="KW-1185">Reference proteome</keyword>
<protein>
    <submittedName>
        <fullName evidence="4">NAD(P)H dehydrogenase</fullName>
    </submittedName>
</protein>
<evidence type="ECO:0000256" key="1">
    <source>
        <dbReference type="ARBA" id="ARBA00023002"/>
    </source>
</evidence>
<dbReference type="PANTHER" id="PTHR47307">
    <property type="entry name" value="GLUTATHIONE-REGULATED POTASSIUM-EFFLUX SYSTEM ANCILLARY PROTEIN KEFG"/>
    <property type="match status" value="1"/>
</dbReference>
<dbReference type="Gene3D" id="3.40.50.360">
    <property type="match status" value="1"/>
</dbReference>
<evidence type="ECO:0000259" key="3">
    <source>
        <dbReference type="Pfam" id="PF02525"/>
    </source>
</evidence>
<dbReference type="SUPFAM" id="SSF52218">
    <property type="entry name" value="Flavoproteins"/>
    <property type="match status" value="1"/>
</dbReference>
<comment type="caution">
    <text evidence="4">The sequence shown here is derived from an EMBL/GenBank/DDBJ whole genome shotgun (WGS) entry which is preliminary data.</text>
</comment>
<reference evidence="4 5" key="1">
    <citation type="submission" date="2019-07" db="EMBL/GenBank/DDBJ databases">
        <title>Whole genome shotgun sequence of Alkalibacterium kapii NBRC 103247.</title>
        <authorList>
            <person name="Hosoyama A."/>
            <person name="Uohara A."/>
            <person name="Ohji S."/>
            <person name="Ichikawa N."/>
        </authorList>
    </citation>
    <scope>NUCLEOTIDE SEQUENCE [LARGE SCALE GENOMIC DNA]</scope>
    <source>
        <strain evidence="4 5">NBRC 103247</strain>
    </source>
</reference>
<sequence length="233" mass="27378">MKTLIIVSHPSVLESGSQQFLIQSLPDDEEITLHILEETYPNGDIDIKKEQKLLVNHDRILFQFPFYWYSSPPLLKKWQDEVLTEHFAFGYRGNKLKDKEFGLILAIGLPEKEYKTGGREGFSISELTKPFQAMAKKTGMIYLKPLTIFQFSYMSEKQKKALLIEYQQYISLEQPITLKSREEWLLKELEKTPQETLATEDALFILEEVREVIEDNRIELDELKLHLDNYDDK</sequence>
<dbReference type="OrthoDB" id="9798454at2"/>
<keyword evidence="2" id="KW-0175">Coiled coil</keyword>
<dbReference type="RefSeq" id="WP_146924695.1">
    <property type="nucleotide sequence ID" value="NZ_BJUY01000022.1"/>
</dbReference>
<dbReference type="GO" id="GO:0009055">
    <property type="term" value="F:electron transfer activity"/>
    <property type="evidence" value="ECO:0007669"/>
    <property type="project" value="TreeGrafter"/>
</dbReference>
<gene>
    <name evidence="4" type="ORF">AKA01nite_15050</name>
</gene>
<accession>A0A511AX30</accession>
<feature type="coiled-coil region" evidence="2">
    <location>
        <begin position="206"/>
        <end position="233"/>
    </location>
</feature>
<dbReference type="InterPro" id="IPR046980">
    <property type="entry name" value="KefG/KefF"/>
</dbReference>
<evidence type="ECO:0000313" key="4">
    <source>
        <dbReference type="EMBL" id="GEK91883.1"/>
    </source>
</evidence>
<dbReference type="InterPro" id="IPR029039">
    <property type="entry name" value="Flavoprotein-like_sf"/>
</dbReference>
<dbReference type="AlphaFoldDB" id="A0A511AX30"/>
<proteinExistence type="predicted"/>
<dbReference type="GO" id="GO:0010181">
    <property type="term" value="F:FMN binding"/>
    <property type="evidence" value="ECO:0007669"/>
    <property type="project" value="TreeGrafter"/>
</dbReference>
<evidence type="ECO:0000256" key="2">
    <source>
        <dbReference type="SAM" id="Coils"/>
    </source>
</evidence>
<name>A0A511AX30_9LACT</name>
<keyword evidence="1" id="KW-0560">Oxidoreductase</keyword>
<dbReference type="Proteomes" id="UP000321662">
    <property type="component" value="Unassembled WGS sequence"/>
</dbReference>
<organism evidence="4 5">
    <name type="scientific">Alkalibacterium kapii</name>
    <dbReference type="NCBI Taxonomy" id="426704"/>
    <lineage>
        <taxon>Bacteria</taxon>
        <taxon>Bacillati</taxon>
        <taxon>Bacillota</taxon>
        <taxon>Bacilli</taxon>
        <taxon>Lactobacillales</taxon>
        <taxon>Carnobacteriaceae</taxon>
        <taxon>Alkalibacterium</taxon>
    </lineage>
</organism>
<dbReference type="InterPro" id="IPR003680">
    <property type="entry name" value="Flavodoxin_fold"/>
</dbReference>
<evidence type="ECO:0000313" key="5">
    <source>
        <dbReference type="Proteomes" id="UP000321662"/>
    </source>
</evidence>
<dbReference type="GO" id="GO:0003955">
    <property type="term" value="F:NAD(P)H dehydrogenase (quinone) activity"/>
    <property type="evidence" value="ECO:0007669"/>
    <property type="project" value="TreeGrafter"/>
</dbReference>
<dbReference type="Pfam" id="PF02525">
    <property type="entry name" value="Flavodoxin_2"/>
    <property type="match status" value="1"/>
</dbReference>
<feature type="domain" description="Flavodoxin-like fold" evidence="3">
    <location>
        <begin position="1"/>
        <end position="168"/>
    </location>
</feature>
<dbReference type="EMBL" id="BJUY01000022">
    <property type="protein sequence ID" value="GEK91883.1"/>
    <property type="molecule type" value="Genomic_DNA"/>
</dbReference>
<dbReference type="PANTHER" id="PTHR47307:SF1">
    <property type="entry name" value="GLUTATHIONE-REGULATED POTASSIUM-EFFLUX SYSTEM ANCILLARY PROTEIN KEFG"/>
    <property type="match status" value="1"/>
</dbReference>